<proteinExistence type="predicted"/>
<dbReference type="Proteomes" id="UP001201217">
    <property type="component" value="Unassembled WGS sequence"/>
</dbReference>
<dbReference type="PRINTS" id="PR00778">
    <property type="entry name" value="HTHARSR"/>
</dbReference>
<keyword evidence="3" id="KW-1185">Reference proteome</keyword>
<dbReference type="EMBL" id="JAKGTI010000002">
    <property type="protein sequence ID" value="MCF4098796.1"/>
    <property type="molecule type" value="Genomic_DNA"/>
</dbReference>
<comment type="caution">
    <text evidence="2">The sequence shown here is derived from an EMBL/GenBank/DDBJ whole genome shotgun (WGS) entry which is preliminary data.</text>
</comment>
<dbReference type="SUPFAM" id="SSF46785">
    <property type="entry name" value="Winged helix' DNA-binding domain"/>
    <property type="match status" value="1"/>
</dbReference>
<organism evidence="2 3">
    <name type="scientific">Maritalea mediterranea</name>
    <dbReference type="NCBI Taxonomy" id="2909667"/>
    <lineage>
        <taxon>Bacteria</taxon>
        <taxon>Pseudomonadati</taxon>
        <taxon>Pseudomonadota</taxon>
        <taxon>Alphaproteobacteria</taxon>
        <taxon>Hyphomicrobiales</taxon>
        <taxon>Devosiaceae</taxon>
        <taxon>Maritalea</taxon>
    </lineage>
</organism>
<dbReference type="InterPro" id="IPR036388">
    <property type="entry name" value="WH-like_DNA-bd_sf"/>
</dbReference>
<protein>
    <submittedName>
        <fullName evidence="2">Helix-turn-helix domain-containing protein</fullName>
    </submittedName>
</protein>
<gene>
    <name evidence="2" type="ORF">L1I42_09895</name>
</gene>
<evidence type="ECO:0000259" key="1">
    <source>
        <dbReference type="PROSITE" id="PS50987"/>
    </source>
</evidence>
<dbReference type="CDD" id="cd00090">
    <property type="entry name" value="HTH_ARSR"/>
    <property type="match status" value="1"/>
</dbReference>
<name>A0ABS9E7G4_9HYPH</name>
<accession>A0ABS9E7G4</accession>
<dbReference type="InterPro" id="IPR011991">
    <property type="entry name" value="ArsR-like_HTH"/>
</dbReference>
<dbReference type="InterPro" id="IPR036390">
    <property type="entry name" value="WH_DNA-bd_sf"/>
</dbReference>
<evidence type="ECO:0000313" key="3">
    <source>
        <dbReference type="Proteomes" id="UP001201217"/>
    </source>
</evidence>
<dbReference type="InterPro" id="IPR001845">
    <property type="entry name" value="HTH_ArsR_DNA-bd_dom"/>
</dbReference>
<feature type="domain" description="HTH arsR-type" evidence="1">
    <location>
        <begin position="11"/>
        <end position="104"/>
    </location>
</feature>
<sequence>MSSPRFDAANLSPEELKCDLLFKALADYNRRMILQAVVDQPEINLTDLCSFFPMSRFAIMKHISVLVSAELLTVESDGKFKRYRAQLAPLESHLMPWLHQLNST</sequence>
<dbReference type="RefSeq" id="WP_236114365.1">
    <property type="nucleotide sequence ID" value="NZ_JAKGTI010000002.1"/>
</dbReference>
<dbReference type="SMART" id="SM00418">
    <property type="entry name" value="HTH_ARSR"/>
    <property type="match status" value="1"/>
</dbReference>
<evidence type="ECO:0000313" key="2">
    <source>
        <dbReference type="EMBL" id="MCF4098796.1"/>
    </source>
</evidence>
<dbReference type="PROSITE" id="PS50987">
    <property type="entry name" value="HTH_ARSR_2"/>
    <property type="match status" value="1"/>
</dbReference>
<dbReference type="Gene3D" id="1.10.10.10">
    <property type="entry name" value="Winged helix-like DNA-binding domain superfamily/Winged helix DNA-binding domain"/>
    <property type="match status" value="1"/>
</dbReference>
<reference evidence="2 3" key="1">
    <citation type="submission" date="2022-01" db="EMBL/GenBank/DDBJ databases">
        <title>Maritalea mediterranea sp. nov., isolated from marine plastic residues from the Malva-rosa beach (Valencia, Spain).</title>
        <authorList>
            <person name="Vidal-Verdu A."/>
            <person name="Molina-Menor E."/>
            <person name="Pascual J."/>
            <person name="Pereto J."/>
            <person name="Porcar M."/>
        </authorList>
    </citation>
    <scope>NUCLEOTIDE SEQUENCE [LARGE SCALE GENOMIC DNA]</scope>
    <source>
        <strain evidence="2 3">P4.10X</strain>
    </source>
</reference>